<dbReference type="PANTHER" id="PTHR22878:SF68">
    <property type="entry name" value="DYNEIN HEAVY CHAIN 6, AXONEMAL-LIKE"/>
    <property type="match status" value="1"/>
</dbReference>
<protein>
    <submittedName>
        <fullName evidence="4">Dynein heavy chain 7, axonemal</fullName>
    </submittedName>
</protein>
<dbReference type="GO" id="GO:0045505">
    <property type="term" value="F:dynein intermediate chain binding"/>
    <property type="evidence" value="ECO:0007669"/>
    <property type="project" value="InterPro"/>
</dbReference>
<name>A0A183ACY4_9TREM</name>
<dbReference type="PANTHER" id="PTHR22878">
    <property type="entry name" value="DYNEIN HEAVY CHAIN 6, AXONEMAL-LIKE-RELATED"/>
    <property type="match status" value="1"/>
</dbReference>
<organism evidence="4">
    <name type="scientific">Echinostoma caproni</name>
    <dbReference type="NCBI Taxonomy" id="27848"/>
    <lineage>
        <taxon>Eukaryota</taxon>
        <taxon>Metazoa</taxon>
        <taxon>Spiralia</taxon>
        <taxon>Lophotrochozoa</taxon>
        <taxon>Platyhelminthes</taxon>
        <taxon>Trematoda</taxon>
        <taxon>Digenea</taxon>
        <taxon>Plagiorchiida</taxon>
        <taxon>Echinostomata</taxon>
        <taxon>Echinostomatoidea</taxon>
        <taxon>Echinostomatidae</taxon>
        <taxon>Echinostoma</taxon>
    </lineage>
</organism>
<evidence type="ECO:0000256" key="1">
    <source>
        <dbReference type="SAM" id="Coils"/>
    </source>
</evidence>
<dbReference type="WBParaSite" id="ECPE_0000483101-mRNA-1">
    <property type="protein sequence ID" value="ECPE_0000483101-mRNA-1"/>
    <property type="gene ID" value="ECPE_0000483101"/>
</dbReference>
<dbReference type="GO" id="GO:0030286">
    <property type="term" value="C:dynein complex"/>
    <property type="evidence" value="ECO:0007669"/>
    <property type="project" value="InterPro"/>
</dbReference>
<dbReference type="GO" id="GO:0007018">
    <property type="term" value="P:microtubule-based movement"/>
    <property type="evidence" value="ECO:0007669"/>
    <property type="project" value="InterPro"/>
</dbReference>
<accession>A0A183ACY4</accession>
<evidence type="ECO:0000313" key="3">
    <source>
        <dbReference type="Proteomes" id="UP000272942"/>
    </source>
</evidence>
<evidence type="ECO:0000313" key="2">
    <source>
        <dbReference type="EMBL" id="VDP73726.1"/>
    </source>
</evidence>
<sequence length="486" mass="56301">MDIYSEAPDKMTFTEMAAKRKHCQRLTCFIRLADYQIVSTLHTLTVNSVYTLLDCLRDHLRHTPPAAEILNYQIRVEELTEAPNGQPNIRRPEAFRVSREGSMFKATATGHRHSLVEAEQAVQQTPLFVLEFILEPNRLYMVPDEPLFRDGILEVINKFQEQVFNIKNLVPDPYFDAFTRPIINNKFEEKTCGVGPQLQHMFAEDTGLKEIIESVKLSLTRAFESVSAYLNTFQEIHDFYHDNGEITVEVIKQAQQYLKFYRDALLKHHRQVIMTQLVPNQRPIGMFLVDTSTMRNHLLPSPNRCLELLHSILPVDARVEVDRIVQETQEAEYTLSLTPGSTVDYVKHLEFLVHIQTRTMVPSIERAKNSIDKSLAERDVCVDMFFGSLDRDIRELLHDMKEAKQAINNPVLLDATADRETVRKELNRVKESIEDLQNRANTYRNYHKTFKVSLFIQIRMSAYIPADNMEFIVLSPSSLPCTRFKI</sequence>
<dbReference type="GO" id="GO:0051959">
    <property type="term" value="F:dynein light intermediate chain binding"/>
    <property type="evidence" value="ECO:0007669"/>
    <property type="project" value="InterPro"/>
</dbReference>
<reference evidence="2 3" key="2">
    <citation type="submission" date="2018-11" db="EMBL/GenBank/DDBJ databases">
        <authorList>
            <consortium name="Pathogen Informatics"/>
        </authorList>
    </citation>
    <scope>NUCLEOTIDE SEQUENCE [LARGE SCALE GENOMIC DNA]</scope>
    <source>
        <strain evidence="2 3">Egypt</strain>
    </source>
</reference>
<dbReference type="OrthoDB" id="6251484at2759"/>
<keyword evidence="3" id="KW-1185">Reference proteome</keyword>
<dbReference type="EMBL" id="UZAN01041671">
    <property type="protein sequence ID" value="VDP73726.1"/>
    <property type="molecule type" value="Genomic_DNA"/>
</dbReference>
<gene>
    <name evidence="2" type="ORF">ECPE_LOCUS4819</name>
</gene>
<dbReference type="AlphaFoldDB" id="A0A183ACY4"/>
<keyword evidence="1" id="KW-0175">Coiled coil</keyword>
<dbReference type="InterPro" id="IPR026983">
    <property type="entry name" value="DHC"/>
</dbReference>
<dbReference type="Proteomes" id="UP000272942">
    <property type="component" value="Unassembled WGS sequence"/>
</dbReference>
<feature type="coiled-coil region" evidence="1">
    <location>
        <begin position="419"/>
        <end position="446"/>
    </location>
</feature>
<proteinExistence type="predicted"/>
<reference evidence="4" key="1">
    <citation type="submission" date="2016-06" db="UniProtKB">
        <authorList>
            <consortium name="WormBaseParasite"/>
        </authorList>
    </citation>
    <scope>IDENTIFICATION</scope>
</reference>
<evidence type="ECO:0000313" key="4">
    <source>
        <dbReference type="WBParaSite" id="ECPE_0000483101-mRNA-1"/>
    </source>
</evidence>